<dbReference type="Proteomes" id="UP001054945">
    <property type="component" value="Unassembled WGS sequence"/>
</dbReference>
<keyword evidence="3" id="KW-1185">Reference proteome</keyword>
<gene>
    <name evidence="2" type="ORF">CEXT_73011</name>
</gene>
<accession>A0AAV4NW01</accession>
<comment type="caution">
    <text evidence="2">The sequence shown here is derived from an EMBL/GenBank/DDBJ whole genome shotgun (WGS) entry which is preliminary data.</text>
</comment>
<reference evidence="2 3" key="1">
    <citation type="submission" date="2021-06" db="EMBL/GenBank/DDBJ databases">
        <title>Caerostris extrusa draft genome.</title>
        <authorList>
            <person name="Kono N."/>
            <person name="Arakawa K."/>
        </authorList>
    </citation>
    <scope>NUCLEOTIDE SEQUENCE [LARGE SCALE GENOMIC DNA]</scope>
</reference>
<evidence type="ECO:0000313" key="2">
    <source>
        <dbReference type="EMBL" id="GIX89080.1"/>
    </source>
</evidence>
<evidence type="ECO:0000256" key="1">
    <source>
        <dbReference type="SAM" id="MobiDB-lite"/>
    </source>
</evidence>
<proteinExistence type="predicted"/>
<feature type="region of interest" description="Disordered" evidence="1">
    <location>
        <begin position="60"/>
        <end position="96"/>
    </location>
</feature>
<dbReference type="EMBL" id="BPLR01021390">
    <property type="protein sequence ID" value="GIX89080.1"/>
    <property type="molecule type" value="Genomic_DNA"/>
</dbReference>
<dbReference type="AlphaFoldDB" id="A0AAV4NW01"/>
<sequence>MNAGGSYCSSRYPPILAPEKQRSMVKGSNLSRCRRRSVAPGPPKPVPACCLPRPSIGAAQPYDTHPLTAARQPPEASPPLLLCLPPPRLSETPGRY</sequence>
<organism evidence="2 3">
    <name type="scientific">Caerostris extrusa</name>
    <name type="common">Bark spider</name>
    <name type="synonym">Caerostris bankana</name>
    <dbReference type="NCBI Taxonomy" id="172846"/>
    <lineage>
        <taxon>Eukaryota</taxon>
        <taxon>Metazoa</taxon>
        <taxon>Ecdysozoa</taxon>
        <taxon>Arthropoda</taxon>
        <taxon>Chelicerata</taxon>
        <taxon>Arachnida</taxon>
        <taxon>Araneae</taxon>
        <taxon>Araneomorphae</taxon>
        <taxon>Entelegynae</taxon>
        <taxon>Araneoidea</taxon>
        <taxon>Araneidae</taxon>
        <taxon>Caerostris</taxon>
    </lineage>
</organism>
<protein>
    <submittedName>
        <fullName evidence="2">Uncharacterized protein</fullName>
    </submittedName>
</protein>
<evidence type="ECO:0000313" key="3">
    <source>
        <dbReference type="Proteomes" id="UP001054945"/>
    </source>
</evidence>
<feature type="region of interest" description="Disordered" evidence="1">
    <location>
        <begin position="1"/>
        <end position="46"/>
    </location>
</feature>
<name>A0AAV4NW01_CAEEX</name>